<evidence type="ECO:0000256" key="1">
    <source>
        <dbReference type="ARBA" id="ARBA00023002"/>
    </source>
</evidence>
<protein>
    <recommendedName>
        <fullName evidence="4">NAD(P)-binding protein</fullName>
    </recommendedName>
</protein>
<keyword evidence="3" id="KW-1185">Reference proteome</keyword>
<dbReference type="OrthoDB" id="2898509at2759"/>
<dbReference type="AlphaFoldDB" id="A0A6A6DZN9"/>
<evidence type="ECO:0008006" key="4">
    <source>
        <dbReference type="Google" id="ProtNLM"/>
    </source>
</evidence>
<organism evidence="2 3">
    <name type="scientific">Zopfia rhizophila CBS 207.26</name>
    <dbReference type="NCBI Taxonomy" id="1314779"/>
    <lineage>
        <taxon>Eukaryota</taxon>
        <taxon>Fungi</taxon>
        <taxon>Dikarya</taxon>
        <taxon>Ascomycota</taxon>
        <taxon>Pezizomycotina</taxon>
        <taxon>Dothideomycetes</taxon>
        <taxon>Dothideomycetes incertae sedis</taxon>
        <taxon>Zopfiaceae</taxon>
        <taxon>Zopfia</taxon>
    </lineage>
</organism>
<dbReference type="InterPro" id="IPR036291">
    <property type="entry name" value="NAD(P)-bd_dom_sf"/>
</dbReference>
<dbReference type="Proteomes" id="UP000800200">
    <property type="component" value="Unassembled WGS sequence"/>
</dbReference>
<accession>A0A6A6DZN9</accession>
<dbReference type="PANTHER" id="PTHR47534:SF3">
    <property type="entry name" value="ALCOHOL DEHYDROGENASE-LIKE C-TERMINAL DOMAIN-CONTAINING PROTEIN"/>
    <property type="match status" value="1"/>
</dbReference>
<dbReference type="SUPFAM" id="SSF51735">
    <property type="entry name" value="NAD(P)-binding Rossmann-fold domains"/>
    <property type="match status" value="1"/>
</dbReference>
<keyword evidence="1" id="KW-0560">Oxidoreductase</keyword>
<dbReference type="EMBL" id="ML994640">
    <property type="protein sequence ID" value="KAF2183872.1"/>
    <property type="molecule type" value="Genomic_DNA"/>
</dbReference>
<gene>
    <name evidence="2" type="ORF">K469DRAFT_727823</name>
</gene>
<evidence type="ECO:0000313" key="3">
    <source>
        <dbReference type="Proteomes" id="UP000800200"/>
    </source>
</evidence>
<reference evidence="2" key="1">
    <citation type="journal article" date="2020" name="Stud. Mycol.">
        <title>101 Dothideomycetes genomes: a test case for predicting lifestyles and emergence of pathogens.</title>
        <authorList>
            <person name="Haridas S."/>
            <person name="Albert R."/>
            <person name="Binder M."/>
            <person name="Bloem J."/>
            <person name="Labutti K."/>
            <person name="Salamov A."/>
            <person name="Andreopoulos B."/>
            <person name="Baker S."/>
            <person name="Barry K."/>
            <person name="Bills G."/>
            <person name="Bluhm B."/>
            <person name="Cannon C."/>
            <person name="Castanera R."/>
            <person name="Culley D."/>
            <person name="Daum C."/>
            <person name="Ezra D."/>
            <person name="Gonzalez J."/>
            <person name="Henrissat B."/>
            <person name="Kuo A."/>
            <person name="Liang C."/>
            <person name="Lipzen A."/>
            <person name="Lutzoni F."/>
            <person name="Magnuson J."/>
            <person name="Mondo S."/>
            <person name="Nolan M."/>
            <person name="Ohm R."/>
            <person name="Pangilinan J."/>
            <person name="Park H.-J."/>
            <person name="Ramirez L."/>
            <person name="Alfaro M."/>
            <person name="Sun H."/>
            <person name="Tritt A."/>
            <person name="Yoshinaga Y."/>
            <person name="Zwiers L.-H."/>
            <person name="Turgeon B."/>
            <person name="Goodwin S."/>
            <person name="Spatafora J."/>
            <person name="Crous P."/>
            <person name="Grigoriev I."/>
        </authorList>
    </citation>
    <scope>NUCLEOTIDE SEQUENCE</scope>
    <source>
        <strain evidence="2">CBS 207.26</strain>
    </source>
</reference>
<sequence length="321" mass="35136">MEKRKHIRRKDVFKKLRAVDKVTSNLTAVFVGATNGIGLRAVRTFAKHTSGASPTIYIVGRSRKSLEFLASSLTEINPSASFIPIQANDLTLIKDAQTAANQIAGSAKQIDPLVISPGYISLNFDESPEGLDRVQAIRYYPRMRFLVALAPLLRVSLSPRIVTILGAGKEGQLWPEYLAFETTLKSPKRRSLENQKIGLVHLLPGLVWGTGLSIKGLPRWGQFLLDWIAGPLMRSFGYTIDEAGEKVLYAATSEKFLSVGGGNQVKAGKGSDGMVGSGVYLVQGNSSVMPGNKVLNGFHEQAMDEKVWKHTFEEFEKVDSS</sequence>
<evidence type="ECO:0000313" key="2">
    <source>
        <dbReference type="EMBL" id="KAF2183872.1"/>
    </source>
</evidence>
<dbReference type="InterPro" id="IPR052228">
    <property type="entry name" value="Sec_Metab_Biosynth_Oxidored"/>
</dbReference>
<proteinExistence type="predicted"/>
<dbReference type="GO" id="GO:0016491">
    <property type="term" value="F:oxidoreductase activity"/>
    <property type="evidence" value="ECO:0007669"/>
    <property type="project" value="UniProtKB-KW"/>
</dbReference>
<dbReference type="Gene3D" id="3.40.50.720">
    <property type="entry name" value="NAD(P)-binding Rossmann-like Domain"/>
    <property type="match status" value="1"/>
</dbReference>
<name>A0A6A6DZN9_9PEZI</name>
<dbReference type="PANTHER" id="PTHR47534">
    <property type="entry name" value="YALI0E05731P"/>
    <property type="match status" value="1"/>
</dbReference>